<reference evidence="1 2" key="1">
    <citation type="journal article" date="2023" name="Insect Mol. Biol.">
        <title>Genome sequencing provides insights into the evolution of gene families encoding plant cell wall-degrading enzymes in longhorned beetles.</title>
        <authorList>
            <person name="Shin N.R."/>
            <person name="Okamura Y."/>
            <person name="Kirsch R."/>
            <person name="Pauchet Y."/>
        </authorList>
    </citation>
    <scope>NUCLEOTIDE SEQUENCE [LARGE SCALE GENOMIC DNA]</scope>
    <source>
        <strain evidence="1">EAD_L_NR</strain>
    </source>
</reference>
<sequence>MALLRTTISLVLKEQLSLLKEENKRLVTRLKSEETSILNRVNANYFQSQYNRQRSLSFTHVDSLDSLVKKEPPPPPPRKDFGVMCGVLTRNIGVGHHNPNTKSVSTATLENEFADKWLHEKVKFLNNQNLMNGNACKKLTLDKVTQTFGGIEKRDVGIQLKIEKQQIPKTNCSSQTTEVRKNHAYVLAMPKLSDFSVQKIR</sequence>
<proteinExistence type="predicted"/>
<keyword evidence="2" id="KW-1185">Reference proteome</keyword>
<dbReference type="Proteomes" id="UP001159042">
    <property type="component" value="Unassembled WGS sequence"/>
</dbReference>
<gene>
    <name evidence="1" type="ORF">NQ315_009002</name>
</gene>
<name>A0AAV8VGG0_9CUCU</name>
<organism evidence="1 2">
    <name type="scientific">Exocentrus adspersus</name>
    <dbReference type="NCBI Taxonomy" id="1586481"/>
    <lineage>
        <taxon>Eukaryota</taxon>
        <taxon>Metazoa</taxon>
        <taxon>Ecdysozoa</taxon>
        <taxon>Arthropoda</taxon>
        <taxon>Hexapoda</taxon>
        <taxon>Insecta</taxon>
        <taxon>Pterygota</taxon>
        <taxon>Neoptera</taxon>
        <taxon>Endopterygota</taxon>
        <taxon>Coleoptera</taxon>
        <taxon>Polyphaga</taxon>
        <taxon>Cucujiformia</taxon>
        <taxon>Chrysomeloidea</taxon>
        <taxon>Cerambycidae</taxon>
        <taxon>Lamiinae</taxon>
        <taxon>Acanthocinini</taxon>
        <taxon>Exocentrus</taxon>
    </lineage>
</organism>
<dbReference type="EMBL" id="JANEYG010000100">
    <property type="protein sequence ID" value="KAJ8913165.1"/>
    <property type="molecule type" value="Genomic_DNA"/>
</dbReference>
<evidence type="ECO:0000313" key="2">
    <source>
        <dbReference type="Proteomes" id="UP001159042"/>
    </source>
</evidence>
<accession>A0AAV8VGG0</accession>
<comment type="caution">
    <text evidence="1">The sequence shown here is derived from an EMBL/GenBank/DDBJ whole genome shotgun (WGS) entry which is preliminary data.</text>
</comment>
<protein>
    <submittedName>
        <fullName evidence="1">Uncharacterized protein</fullName>
    </submittedName>
</protein>
<dbReference type="AlphaFoldDB" id="A0AAV8VGG0"/>
<evidence type="ECO:0000313" key="1">
    <source>
        <dbReference type="EMBL" id="KAJ8913165.1"/>
    </source>
</evidence>